<organism evidence="1 2">
    <name type="scientific">Leucobacter exalbidus</name>
    <dbReference type="NCBI Taxonomy" id="662960"/>
    <lineage>
        <taxon>Bacteria</taxon>
        <taxon>Bacillati</taxon>
        <taxon>Actinomycetota</taxon>
        <taxon>Actinomycetes</taxon>
        <taxon>Micrococcales</taxon>
        <taxon>Microbacteriaceae</taxon>
        <taxon>Leucobacter</taxon>
    </lineage>
</organism>
<proteinExistence type="predicted"/>
<sequence>MNDTSTPSPHPLAVLCDLDGTLVDTERAWLDAISRGMHQLGHTVDDHTVASLEGATLEQASDLLINAYGLTHSPAALGELFESMTLGAFADSVQWRPGAEALLTDFARAGIPLALVTSSTKRWVDVITAQLDFSMFAHFVTADDVAHTKPHPTPYLVGAGLLGIAPERCIVFEDSRVGLEAALAAGCTSVLVREGREDWAQRATVHVPSLTDLNAQWVTNQLA</sequence>
<accession>A0A940T3J4</accession>
<dbReference type="NCBIfam" id="TIGR01509">
    <property type="entry name" value="HAD-SF-IA-v3"/>
    <property type="match status" value="1"/>
</dbReference>
<dbReference type="EMBL" id="JAFIDA010000001">
    <property type="protein sequence ID" value="MBP1325878.1"/>
    <property type="molecule type" value="Genomic_DNA"/>
</dbReference>
<dbReference type="Gene3D" id="3.40.50.1000">
    <property type="entry name" value="HAD superfamily/HAD-like"/>
    <property type="match status" value="1"/>
</dbReference>
<dbReference type="InterPro" id="IPR041492">
    <property type="entry name" value="HAD_2"/>
</dbReference>
<keyword evidence="1" id="KW-0378">Hydrolase</keyword>
<evidence type="ECO:0000313" key="2">
    <source>
        <dbReference type="Proteomes" id="UP000675163"/>
    </source>
</evidence>
<dbReference type="RefSeq" id="WP_209704872.1">
    <property type="nucleotide sequence ID" value="NZ_JAFIDA010000001.1"/>
</dbReference>
<dbReference type="AlphaFoldDB" id="A0A940T3J4"/>
<dbReference type="SFLD" id="SFLDG01135">
    <property type="entry name" value="C1.5.6:_HAD__Beta-PGM__Phospha"/>
    <property type="match status" value="1"/>
</dbReference>
<dbReference type="SFLD" id="SFLDG01129">
    <property type="entry name" value="C1.5:_HAD__Beta-PGM__Phosphata"/>
    <property type="match status" value="1"/>
</dbReference>
<reference evidence="1" key="1">
    <citation type="submission" date="2021-02" db="EMBL/GenBank/DDBJ databases">
        <title>Sequencing the genomes of 1000 actinobacteria strains.</title>
        <authorList>
            <person name="Klenk H.-P."/>
        </authorList>
    </citation>
    <scope>NUCLEOTIDE SEQUENCE</scope>
    <source>
        <strain evidence="1">DSM 22850</strain>
    </source>
</reference>
<dbReference type="SUPFAM" id="SSF56784">
    <property type="entry name" value="HAD-like"/>
    <property type="match status" value="1"/>
</dbReference>
<dbReference type="PANTHER" id="PTHR18901:SF38">
    <property type="entry name" value="PSEUDOURIDINE-5'-PHOSPHATASE"/>
    <property type="match status" value="1"/>
</dbReference>
<gene>
    <name evidence="1" type="ORF">JOF28_001110</name>
</gene>
<keyword evidence="2" id="KW-1185">Reference proteome</keyword>
<dbReference type="SFLD" id="SFLDS00003">
    <property type="entry name" value="Haloacid_Dehalogenase"/>
    <property type="match status" value="1"/>
</dbReference>
<dbReference type="InterPro" id="IPR023214">
    <property type="entry name" value="HAD_sf"/>
</dbReference>
<dbReference type="GO" id="GO:0016787">
    <property type="term" value="F:hydrolase activity"/>
    <property type="evidence" value="ECO:0007669"/>
    <property type="project" value="UniProtKB-KW"/>
</dbReference>
<evidence type="ECO:0000313" key="1">
    <source>
        <dbReference type="EMBL" id="MBP1325878.1"/>
    </source>
</evidence>
<dbReference type="PANTHER" id="PTHR18901">
    <property type="entry name" value="2-DEOXYGLUCOSE-6-PHOSPHATE PHOSPHATASE 2"/>
    <property type="match status" value="1"/>
</dbReference>
<dbReference type="CDD" id="cd07505">
    <property type="entry name" value="HAD_BPGM-like"/>
    <property type="match status" value="1"/>
</dbReference>
<dbReference type="Proteomes" id="UP000675163">
    <property type="component" value="Unassembled WGS sequence"/>
</dbReference>
<dbReference type="Pfam" id="PF13419">
    <property type="entry name" value="HAD_2"/>
    <property type="match status" value="1"/>
</dbReference>
<comment type="caution">
    <text evidence="1">The sequence shown here is derived from an EMBL/GenBank/DDBJ whole genome shotgun (WGS) entry which is preliminary data.</text>
</comment>
<dbReference type="Gene3D" id="1.10.150.240">
    <property type="entry name" value="Putative phosphatase, domain 2"/>
    <property type="match status" value="1"/>
</dbReference>
<dbReference type="InterPro" id="IPR023198">
    <property type="entry name" value="PGP-like_dom2"/>
</dbReference>
<dbReference type="InterPro" id="IPR036412">
    <property type="entry name" value="HAD-like_sf"/>
</dbReference>
<name>A0A940T3J4_9MICO</name>
<protein>
    <submittedName>
        <fullName evidence="1">HAD superfamily hydrolase (TIGR01509 family)</fullName>
    </submittedName>
</protein>
<dbReference type="InterPro" id="IPR006439">
    <property type="entry name" value="HAD-SF_hydro_IA"/>
</dbReference>